<organism evidence="10 11">
    <name type="scientific">Thermoactinomyces daqus</name>
    <dbReference type="NCBI Taxonomy" id="1329516"/>
    <lineage>
        <taxon>Bacteria</taxon>
        <taxon>Bacillati</taxon>
        <taxon>Bacillota</taxon>
        <taxon>Bacilli</taxon>
        <taxon>Bacillales</taxon>
        <taxon>Thermoactinomycetaceae</taxon>
        <taxon>Thermoactinomyces</taxon>
    </lineage>
</organism>
<dbReference type="Pfam" id="PF13520">
    <property type="entry name" value="AA_permease_2"/>
    <property type="match status" value="1"/>
</dbReference>
<evidence type="ECO:0000256" key="8">
    <source>
        <dbReference type="ARBA" id="ARBA00023136"/>
    </source>
</evidence>
<evidence type="ECO:0000256" key="5">
    <source>
        <dbReference type="ARBA" id="ARBA00022692"/>
    </source>
</evidence>
<keyword evidence="11" id="KW-1185">Reference proteome</keyword>
<dbReference type="GO" id="GO:0005886">
    <property type="term" value="C:plasma membrane"/>
    <property type="evidence" value="ECO:0007669"/>
    <property type="project" value="UniProtKB-SubCell"/>
</dbReference>
<feature type="transmembrane region" description="Helical" evidence="9">
    <location>
        <begin position="7"/>
        <end position="28"/>
    </location>
</feature>
<evidence type="ECO:0000256" key="9">
    <source>
        <dbReference type="SAM" id="Phobius"/>
    </source>
</evidence>
<evidence type="ECO:0000313" key="11">
    <source>
        <dbReference type="Proteomes" id="UP000530514"/>
    </source>
</evidence>
<dbReference type="GO" id="GO:0022857">
    <property type="term" value="F:transmembrane transporter activity"/>
    <property type="evidence" value="ECO:0007669"/>
    <property type="project" value="InterPro"/>
</dbReference>
<keyword evidence="7 9" id="KW-1133">Transmembrane helix</keyword>
<proteinExistence type="inferred from homology"/>
<dbReference type="PANTHER" id="PTHR42770:SF4">
    <property type="entry name" value="ARGININE_ORNITHINE ANTIPORTER-RELATED"/>
    <property type="match status" value="1"/>
</dbReference>
<comment type="caution">
    <text evidence="10">The sequence shown here is derived from an EMBL/GenBank/DDBJ whole genome shotgun (WGS) entry which is preliminary data.</text>
</comment>
<gene>
    <name evidence="10" type="ORF">H1164_14975</name>
</gene>
<dbReference type="PIRSF" id="PIRSF006060">
    <property type="entry name" value="AA_transporter"/>
    <property type="match status" value="1"/>
</dbReference>
<feature type="transmembrane region" description="Helical" evidence="9">
    <location>
        <begin position="356"/>
        <end position="375"/>
    </location>
</feature>
<evidence type="ECO:0000256" key="2">
    <source>
        <dbReference type="ARBA" id="ARBA00008220"/>
    </source>
</evidence>
<dbReference type="EMBL" id="JACEIP010000030">
    <property type="protein sequence ID" value="MBA4544173.1"/>
    <property type="molecule type" value="Genomic_DNA"/>
</dbReference>
<sequence>MGQQRQLGLWALMAAIIGSVIGGAAFNLPKDMASAANSGAVMIAWLITGAGMVMLALVFQNLTLRKSELTGGIYSYARAGFGAFIGFNSAWGYWIASILGLVSFIPLLFSTLNYFYPIFGEGNNLPSLLGGTLFVWAFHFLVMRGVKEAAFVNFITTIGKLMPIFIFIIFLVFAFHRGIFFTDFWGNGSFSWTLIMKQVKDSMLVTLWAFVGIEGAVVLSGRAKRHRDVGTATVFGLLGTLLVYMLISILSLGVLSREQLQALPEPSMAYVLAKIVGPWGAVLINVGLIISIAGAMLSWILLTIEIPYVAAQDGMFPRSFMRENRKNTPIVSLWWTSLITEAFVIIVHFSASTYQAVYSMASVAVLIPYLLSTLYQLKLVKTGETYLNDKDKVRDGLIGFLAALYSCWLLYAAGLDYLLMVSSLYLAGFVLYIPMQLSRKRKLFKGQDWLVALTISGAGIAAIGMILTGNLSP</sequence>
<dbReference type="AlphaFoldDB" id="A0A7W1XCM9"/>
<evidence type="ECO:0000256" key="6">
    <source>
        <dbReference type="ARBA" id="ARBA00022970"/>
    </source>
</evidence>
<evidence type="ECO:0000313" key="10">
    <source>
        <dbReference type="EMBL" id="MBA4544173.1"/>
    </source>
</evidence>
<feature type="transmembrane region" description="Helical" evidence="9">
    <location>
        <begin position="40"/>
        <end position="59"/>
    </location>
</feature>
<evidence type="ECO:0000256" key="3">
    <source>
        <dbReference type="ARBA" id="ARBA00022448"/>
    </source>
</evidence>
<feature type="transmembrane region" description="Helical" evidence="9">
    <location>
        <begin position="330"/>
        <end position="350"/>
    </location>
</feature>
<evidence type="ECO:0000256" key="1">
    <source>
        <dbReference type="ARBA" id="ARBA00004651"/>
    </source>
</evidence>
<protein>
    <submittedName>
        <fullName evidence="10">Amino acid permease</fullName>
    </submittedName>
</protein>
<keyword evidence="6" id="KW-0029">Amino-acid transport</keyword>
<dbReference type="Gene3D" id="1.20.1740.10">
    <property type="entry name" value="Amino acid/polyamine transporter I"/>
    <property type="match status" value="1"/>
</dbReference>
<feature type="transmembrane region" description="Helical" evidence="9">
    <location>
        <begin position="276"/>
        <end position="309"/>
    </location>
</feature>
<dbReference type="GO" id="GO:0006865">
    <property type="term" value="P:amino acid transport"/>
    <property type="evidence" value="ECO:0007669"/>
    <property type="project" value="UniProtKB-KW"/>
</dbReference>
<dbReference type="InterPro" id="IPR002293">
    <property type="entry name" value="AA/rel_permease1"/>
</dbReference>
<dbReference type="OrthoDB" id="9762947at2"/>
<reference evidence="10 11" key="1">
    <citation type="submission" date="2020-07" db="EMBL/GenBank/DDBJ databases">
        <authorList>
            <person name="Feng H."/>
        </authorList>
    </citation>
    <scope>NUCLEOTIDE SEQUENCE [LARGE SCALE GENOMIC DNA]</scope>
    <source>
        <strain evidence="11">s-11</strain>
    </source>
</reference>
<feature type="transmembrane region" description="Helical" evidence="9">
    <location>
        <begin position="419"/>
        <end position="437"/>
    </location>
</feature>
<feature type="transmembrane region" description="Helical" evidence="9">
    <location>
        <begin position="396"/>
        <end position="413"/>
    </location>
</feature>
<dbReference type="RefSeq" id="WP_033102381.1">
    <property type="nucleotide sequence ID" value="NZ_JACEIP010000030.1"/>
</dbReference>
<keyword evidence="8 9" id="KW-0472">Membrane</keyword>
<dbReference type="InterPro" id="IPR004754">
    <property type="entry name" value="Amino_acid_antiprt"/>
</dbReference>
<comment type="subcellular location">
    <subcellularLocation>
        <location evidence="1">Cell membrane</location>
        <topology evidence="1">Multi-pass membrane protein</topology>
    </subcellularLocation>
</comment>
<feature type="transmembrane region" description="Helical" evidence="9">
    <location>
        <begin position="80"/>
        <end position="105"/>
    </location>
</feature>
<dbReference type="Proteomes" id="UP000530514">
    <property type="component" value="Unassembled WGS sequence"/>
</dbReference>
<keyword evidence="3" id="KW-0813">Transport</keyword>
<dbReference type="InterPro" id="IPR050367">
    <property type="entry name" value="APC_superfamily"/>
</dbReference>
<feature type="transmembrane region" description="Helical" evidence="9">
    <location>
        <begin position="202"/>
        <end position="220"/>
    </location>
</feature>
<dbReference type="PANTHER" id="PTHR42770">
    <property type="entry name" value="AMINO ACID TRANSPORTER-RELATED"/>
    <property type="match status" value="1"/>
</dbReference>
<keyword evidence="4" id="KW-1003">Cell membrane</keyword>
<comment type="similarity">
    <text evidence="2">Belongs to the amino acid-polyamine-organocation (APC) superfamily. Basic amino acid/polyamine antiporter (APA) (TC 2.A.3.2) family.</text>
</comment>
<accession>A0A7W1XCM9</accession>
<name>A0A7W1XCM9_9BACL</name>
<feature type="transmembrane region" description="Helical" evidence="9">
    <location>
        <begin position="449"/>
        <end position="467"/>
    </location>
</feature>
<dbReference type="NCBIfam" id="TIGR00905">
    <property type="entry name" value="2A0302"/>
    <property type="match status" value="1"/>
</dbReference>
<feature type="transmembrane region" description="Helical" evidence="9">
    <location>
        <begin position="125"/>
        <end position="143"/>
    </location>
</feature>
<keyword evidence="5 9" id="KW-0812">Transmembrane</keyword>
<feature type="transmembrane region" description="Helical" evidence="9">
    <location>
        <begin position="232"/>
        <end position="256"/>
    </location>
</feature>
<evidence type="ECO:0000256" key="7">
    <source>
        <dbReference type="ARBA" id="ARBA00022989"/>
    </source>
</evidence>
<evidence type="ECO:0000256" key="4">
    <source>
        <dbReference type="ARBA" id="ARBA00022475"/>
    </source>
</evidence>